<feature type="chain" id="PRO_5043452631" description="Protein sleepless" evidence="1">
    <location>
        <begin position="17"/>
        <end position="109"/>
    </location>
</feature>
<dbReference type="Gene3D" id="2.10.60.10">
    <property type="entry name" value="CD59"/>
    <property type="match status" value="1"/>
</dbReference>
<comment type="caution">
    <text evidence="2">The sequence shown here is derived from an EMBL/GenBank/DDBJ whole genome shotgun (WGS) entry which is preliminary data.</text>
</comment>
<name>A0AAW1UPF2_9CUCU</name>
<accession>A0AAW1UPF2</accession>
<keyword evidence="3" id="KW-1185">Reference proteome</keyword>
<dbReference type="CDD" id="cd00117">
    <property type="entry name" value="TFP"/>
    <property type="match status" value="1"/>
</dbReference>
<proteinExistence type="predicted"/>
<feature type="signal peptide" evidence="1">
    <location>
        <begin position="1"/>
        <end position="16"/>
    </location>
</feature>
<evidence type="ECO:0000313" key="3">
    <source>
        <dbReference type="Proteomes" id="UP001431783"/>
    </source>
</evidence>
<sequence length="109" mass="12353">MCKFAILLLSLACVLGYSSSLKCHTCTSDYEHGECRYGDTHAENVQVCPTGENRCFKGTFRNNDSFEFRRGCGSQNYCGEERSKESRSYEVIRCQVCEKDKCNAGTLNY</sequence>
<keyword evidence="1" id="KW-0732">Signal</keyword>
<dbReference type="InterPro" id="IPR045860">
    <property type="entry name" value="Snake_toxin-like_sf"/>
</dbReference>
<evidence type="ECO:0000256" key="1">
    <source>
        <dbReference type="SAM" id="SignalP"/>
    </source>
</evidence>
<reference evidence="2 3" key="1">
    <citation type="submission" date="2023-03" db="EMBL/GenBank/DDBJ databases">
        <title>Genome insight into feeding habits of ladybird beetles.</title>
        <authorList>
            <person name="Li H.-S."/>
            <person name="Huang Y.-H."/>
            <person name="Pang H."/>
        </authorList>
    </citation>
    <scope>NUCLEOTIDE SEQUENCE [LARGE SCALE GENOMIC DNA]</scope>
    <source>
        <strain evidence="2">SYSU_2023b</strain>
        <tissue evidence="2">Whole body</tissue>
    </source>
</reference>
<dbReference type="SUPFAM" id="SSF57302">
    <property type="entry name" value="Snake toxin-like"/>
    <property type="match status" value="1"/>
</dbReference>
<gene>
    <name evidence="2" type="ORF">WA026_020930</name>
</gene>
<dbReference type="AlphaFoldDB" id="A0AAW1UPF2"/>
<evidence type="ECO:0008006" key="4">
    <source>
        <dbReference type="Google" id="ProtNLM"/>
    </source>
</evidence>
<evidence type="ECO:0000313" key="2">
    <source>
        <dbReference type="EMBL" id="KAK9882408.1"/>
    </source>
</evidence>
<protein>
    <recommendedName>
        <fullName evidence="4">Protein sleepless</fullName>
    </recommendedName>
</protein>
<organism evidence="2 3">
    <name type="scientific">Henosepilachna vigintioctopunctata</name>
    <dbReference type="NCBI Taxonomy" id="420089"/>
    <lineage>
        <taxon>Eukaryota</taxon>
        <taxon>Metazoa</taxon>
        <taxon>Ecdysozoa</taxon>
        <taxon>Arthropoda</taxon>
        <taxon>Hexapoda</taxon>
        <taxon>Insecta</taxon>
        <taxon>Pterygota</taxon>
        <taxon>Neoptera</taxon>
        <taxon>Endopterygota</taxon>
        <taxon>Coleoptera</taxon>
        <taxon>Polyphaga</taxon>
        <taxon>Cucujiformia</taxon>
        <taxon>Coccinelloidea</taxon>
        <taxon>Coccinellidae</taxon>
        <taxon>Epilachninae</taxon>
        <taxon>Epilachnini</taxon>
        <taxon>Henosepilachna</taxon>
    </lineage>
</organism>
<dbReference type="Proteomes" id="UP001431783">
    <property type="component" value="Unassembled WGS sequence"/>
</dbReference>
<dbReference type="EMBL" id="JARQZJ010000075">
    <property type="protein sequence ID" value="KAK9882408.1"/>
    <property type="molecule type" value="Genomic_DNA"/>
</dbReference>